<feature type="region of interest" description="Disordered" evidence="1">
    <location>
        <begin position="116"/>
        <end position="145"/>
    </location>
</feature>
<proteinExistence type="predicted"/>
<keyword evidence="2" id="KW-1133">Transmembrane helix</keyword>
<evidence type="ECO:0000313" key="4">
    <source>
        <dbReference type="Proteomes" id="UP001386955"/>
    </source>
</evidence>
<feature type="transmembrane region" description="Helical" evidence="2">
    <location>
        <begin position="12"/>
        <end position="30"/>
    </location>
</feature>
<feature type="transmembrane region" description="Helical" evidence="2">
    <location>
        <begin position="347"/>
        <end position="363"/>
    </location>
</feature>
<gene>
    <name evidence="3" type="ORF">VNO78_28380</name>
</gene>
<evidence type="ECO:0000313" key="3">
    <source>
        <dbReference type="EMBL" id="KAK7387517.1"/>
    </source>
</evidence>
<dbReference type="Proteomes" id="UP001386955">
    <property type="component" value="Unassembled WGS sequence"/>
</dbReference>
<protein>
    <submittedName>
        <fullName evidence="3">Uncharacterized protein</fullName>
    </submittedName>
</protein>
<keyword evidence="4" id="KW-1185">Reference proteome</keyword>
<feature type="transmembrane region" description="Helical" evidence="2">
    <location>
        <begin position="200"/>
        <end position="224"/>
    </location>
</feature>
<feature type="transmembrane region" description="Helical" evidence="2">
    <location>
        <begin position="236"/>
        <end position="257"/>
    </location>
</feature>
<feature type="transmembrane region" description="Helical" evidence="2">
    <location>
        <begin position="277"/>
        <end position="298"/>
    </location>
</feature>
<dbReference type="EMBL" id="JAYMYS010000007">
    <property type="protein sequence ID" value="KAK7387517.1"/>
    <property type="molecule type" value="Genomic_DNA"/>
</dbReference>
<keyword evidence="2" id="KW-0812">Transmembrane</keyword>
<feature type="transmembrane region" description="Helical" evidence="2">
    <location>
        <begin position="310"/>
        <end position="327"/>
    </location>
</feature>
<evidence type="ECO:0000256" key="2">
    <source>
        <dbReference type="SAM" id="Phobius"/>
    </source>
</evidence>
<organism evidence="3 4">
    <name type="scientific">Psophocarpus tetragonolobus</name>
    <name type="common">Winged bean</name>
    <name type="synonym">Dolichos tetragonolobus</name>
    <dbReference type="NCBI Taxonomy" id="3891"/>
    <lineage>
        <taxon>Eukaryota</taxon>
        <taxon>Viridiplantae</taxon>
        <taxon>Streptophyta</taxon>
        <taxon>Embryophyta</taxon>
        <taxon>Tracheophyta</taxon>
        <taxon>Spermatophyta</taxon>
        <taxon>Magnoliopsida</taxon>
        <taxon>eudicotyledons</taxon>
        <taxon>Gunneridae</taxon>
        <taxon>Pentapetalae</taxon>
        <taxon>rosids</taxon>
        <taxon>fabids</taxon>
        <taxon>Fabales</taxon>
        <taxon>Fabaceae</taxon>
        <taxon>Papilionoideae</taxon>
        <taxon>50 kb inversion clade</taxon>
        <taxon>NPAAA clade</taxon>
        <taxon>indigoferoid/millettioid clade</taxon>
        <taxon>Phaseoleae</taxon>
        <taxon>Psophocarpus</taxon>
    </lineage>
</organism>
<feature type="compositionally biased region" description="Basic and acidic residues" evidence="1">
    <location>
        <begin position="118"/>
        <end position="137"/>
    </location>
</feature>
<dbReference type="PANTHER" id="PTHR35310">
    <property type="entry name" value="CELL WALL INTEGRITY/STRESS RESPONSE COMPONENT-LIKE PROTEIN"/>
    <property type="match status" value="1"/>
</dbReference>
<name>A0AAN9S243_PSOTE</name>
<comment type="caution">
    <text evidence="3">The sequence shown here is derived from an EMBL/GenBank/DDBJ whole genome shotgun (WGS) entry which is preliminary data.</text>
</comment>
<dbReference type="PANTHER" id="PTHR35310:SF5">
    <property type="entry name" value="PROTEIN, PUTATIVE-RELATED"/>
    <property type="match status" value="1"/>
</dbReference>
<accession>A0AAN9S243</accession>
<sequence>MDPLLYLGYRRVFFLSLVLFLFLCVCVGVGSQEESKGWSSGTKTKTKMLEEQEYEQLHPLKKKSTKPSSKNAKIKTRLITETEDVVKKLNSTTLKSKKLNSTSSYDLGIAKNKTTKGTADKKTKLGQSESEKQSEKKKQGKASWELEDDDLVSELKDLPMKFQQTLLPDLERISTTSKAYISKANKEITKGFKPYVGNKYAPTIATLLCSALALIPLLLVSLLFNKIKAYFSLQKLLIFIQAYLAIYFTILSLSSLVTGLEPLRFFYSTSRSTYLCLQLLQALAYVLYLFLLLMYLVLLFSTDSRLPSKFLALAQTLVGFSVGLHYYMTVFHRVVLKQPPKTNSKIHAIYATCFFLICLLSRADTRKKTYLEQGGEEGKKN</sequence>
<keyword evidence="2" id="KW-0472">Membrane</keyword>
<dbReference type="AlphaFoldDB" id="A0AAN9S243"/>
<reference evidence="3 4" key="1">
    <citation type="submission" date="2024-01" db="EMBL/GenBank/DDBJ databases">
        <title>The genomes of 5 underutilized Papilionoideae crops provide insights into root nodulation and disease resistanc.</title>
        <authorList>
            <person name="Jiang F."/>
        </authorList>
    </citation>
    <scope>NUCLEOTIDE SEQUENCE [LARGE SCALE GENOMIC DNA]</scope>
    <source>
        <strain evidence="3">DUOXIRENSHENG_FW03</strain>
        <tissue evidence="3">Leaves</tissue>
    </source>
</reference>
<evidence type="ECO:0000256" key="1">
    <source>
        <dbReference type="SAM" id="MobiDB-lite"/>
    </source>
</evidence>